<name>A0ABV6PWS6_9BURK</name>
<feature type="domain" description="Gamma-butyrobetaine hydroxylase-like N-terminal" evidence="4">
    <location>
        <begin position="22"/>
        <end position="106"/>
    </location>
</feature>
<keyword evidence="1" id="KW-0479">Metal-binding</keyword>
<accession>A0ABV6PWS6</accession>
<keyword evidence="2" id="KW-0408">Iron</keyword>
<dbReference type="PANTHER" id="PTHR35303">
    <property type="entry name" value="OS02G0197800 PROTEIN"/>
    <property type="match status" value="1"/>
</dbReference>
<dbReference type="InterPro" id="IPR010376">
    <property type="entry name" value="GBBH-like_N"/>
</dbReference>
<dbReference type="InterPro" id="IPR038492">
    <property type="entry name" value="GBBH-like_N_sf"/>
</dbReference>
<sequence length="153" mass="16699">MSTSPSSPVAQKSASAPPPEAITIHAKSRVLELVWADGTAYRLPFELMRVYSPSAEVQGHGPGQAVLQTGKRDIDITALAPVGNYAVQPRFSDGHESGIFTWEYLRHLGANQQALWRDYEARLAAAGRDRDTPMPTLGKAPAQPMTFHAKRPH</sequence>
<evidence type="ECO:0000256" key="1">
    <source>
        <dbReference type="ARBA" id="ARBA00022723"/>
    </source>
</evidence>
<dbReference type="Pfam" id="PF06155">
    <property type="entry name" value="GBBH-like_N"/>
    <property type="match status" value="1"/>
</dbReference>
<evidence type="ECO:0000313" key="6">
    <source>
        <dbReference type="Proteomes" id="UP001589834"/>
    </source>
</evidence>
<evidence type="ECO:0000256" key="3">
    <source>
        <dbReference type="SAM" id="MobiDB-lite"/>
    </source>
</evidence>
<feature type="region of interest" description="Disordered" evidence="3">
    <location>
        <begin position="127"/>
        <end position="153"/>
    </location>
</feature>
<gene>
    <name evidence="5" type="ORF">ACFFGG_17120</name>
</gene>
<comment type="caution">
    <text evidence="5">The sequence shown here is derived from an EMBL/GenBank/DDBJ whole genome shotgun (WGS) entry which is preliminary data.</text>
</comment>
<dbReference type="EMBL" id="JBHLTN010000043">
    <property type="protein sequence ID" value="MFC0594272.1"/>
    <property type="molecule type" value="Genomic_DNA"/>
</dbReference>
<dbReference type="PANTHER" id="PTHR35303:SF5">
    <property type="entry name" value="OS02G0197800 PROTEIN"/>
    <property type="match status" value="1"/>
</dbReference>
<evidence type="ECO:0000313" key="5">
    <source>
        <dbReference type="EMBL" id="MFC0594272.1"/>
    </source>
</evidence>
<protein>
    <submittedName>
        <fullName evidence="5">Gamma-butyrobetaine hydroxylase-like domain-containing protein</fullName>
    </submittedName>
</protein>
<organism evidence="5 6">
    <name type="scientific">Ottowia pentelensis</name>
    <dbReference type="NCBI Taxonomy" id="511108"/>
    <lineage>
        <taxon>Bacteria</taxon>
        <taxon>Pseudomonadati</taxon>
        <taxon>Pseudomonadota</taxon>
        <taxon>Betaproteobacteria</taxon>
        <taxon>Burkholderiales</taxon>
        <taxon>Comamonadaceae</taxon>
        <taxon>Ottowia</taxon>
    </lineage>
</organism>
<proteinExistence type="predicted"/>
<dbReference type="Proteomes" id="UP001589834">
    <property type="component" value="Unassembled WGS sequence"/>
</dbReference>
<evidence type="ECO:0000256" key="2">
    <source>
        <dbReference type="ARBA" id="ARBA00023004"/>
    </source>
</evidence>
<keyword evidence="6" id="KW-1185">Reference proteome</keyword>
<reference evidence="5 6" key="1">
    <citation type="submission" date="2024-09" db="EMBL/GenBank/DDBJ databases">
        <authorList>
            <person name="Sun Q."/>
            <person name="Mori K."/>
        </authorList>
    </citation>
    <scope>NUCLEOTIDE SEQUENCE [LARGE SCALE GENOMIC DNA]</scope>
    <source>
        <strain evidence="5 6">NCAIM B.02336</strain>
    </source>
</reference>
<dbReference type="Gene3D" id="3.30.2020.30">
    <property type="match status" value="1"/>
</dbReference>
<evidence type="ECO:0000259" key="4">
    <source>
        <dbReference type="Pfam" id="PF06155"/>
    </source>
</evidence>